<dbReference type="PIRSF" id="PIRSF039032">
    <property type="entry name" value="HigB-2"/>
    <property type="match status" value="1"/>
</dbReference>
<dbReference type="Pfam" id="PF06296">
    <property type="entry name" value="RelE"/>
    <property type="match status" value="1"/>
</dbReference>
<reference evidence="1 2" key="1">
    <citation type="submission" date="2016-10" db="EMBL/GenBank/DDBJ databases">
        <authorList>
            <person name="de Groot N.N."/>
        </authorList>
    </citation>
    <scope>NUCLEOTIDE SEQUENCE [LARGE SCALE GENOMIC DNA]</scope>
    <source>
        <strain evidence="1 2">GAS522</strain>
    </source>
</reference>
<dbReference type="InterPro" id="IPR009387">
    <property type="entry name" value="HigB-2"/>
</dbReference>
<dbReference type="EMBL" id="FNTI01000001">
    <property type="protein sequence ID" value="SEE50925.1"/>
    <property type="molecule type" value="Genomic_DNA"/>
</dbReference>
<dbReference type="AlphaFoldDB" id="A0A1H5JED9"/>
<accession>A0A1H5JED9</accession>
<dbReference type="RefSeq" id="WP_074830457.1">
    <property type="nucleotide sequence ID" value="NZ_FNTI01000001.1"/>
</dbReference>
<proteinExistence type="predicted"/>
<dbReference type="Proteomes" id="UP000183208">
    <property type="component" value="Unassembled WGS sequence"/>
</dbReference>
<gene>
    <name evidence="1" type="ORF">SAMN05444171_7786</name>
</gene>
<name>A0A1H5JED9_9BRAD</name>
<evidence type="ECO:0000313" key="2">
    <source>
        <dbReference type="Proteomes" id="UP000183208"/>
    </source>
</evidence>
<evidence type="ECO:0000313" key="1">
    <source>
        <dbReference type="EMBL" id="SEE50925.1"/>
    </source>
</evidence>
<dbReference type="OrthoDB" id="9812066at2"/>
<organism evidence="1 2">
    <name type="scientific">Bradyrhizobium lablabi</name>
    <dbReference type="NCBI Taxonomy" id="722472"/>
    <lineage>
        <taxon>Bacteria</taxon>
        <taxon>Pseudomonadati</taxon>
        <taxon>Pseudomonadota</taxon>
        <taxon>Alphaproteobacteria</taxon>
        <taxon>Hyphomicrobiales</taxon>
        <taxon>Nitrobacteraceae</taxon>
        <taxon>Bradyrhizobium</taxon>
    </lineage>
</organism>
<sequence length="130" mass="14845">MFGATNYGITIVELRSFQNDADKIFDEQEREDLSDFISANPVFGDVIPGTGGIRKLRWRARGSGKRGGARVIYYFRDLNMPVFLLAVYAKGEKMNLTMHERELMQRVVETLVREQAARSIYRLAALRDPA</sequence>
<protein>
    <submittedName>
        <fullName evidence="1">RelE toxin of RelE / RelB toxin-antitoxin system</fullName>
    </submittedName>
</protein>